<comment type="cofactor">
    <cofactor evidence="17">
        <name>Mg(2+)</name>
        <dbReference type="ChEBI" id="CHEBI:18420"/>
    </cofactor>
</comment>
<comment type="subunit">
    <text evidence="17">Homotetramer.</text>
</comment>
<dbReference type="PIRSF" id="PIRSF017184">
    <property type="entry name" value="Nnr"/>
    <property type="match status" value="1"/>
</dbReference>
<comment type="similarity">
    <text evidence="4 18">In the C-terminal section; belongs to the NnrD/CARKD family.</text>
</comment>
<dbReference type="PROSITE" id="PS51385">
    <property type="entry name" value="YJEF_N"/>
    <property type="match status" value="1"/>
</dbReference>
<evidence type="ECO:0000256" key="8">
    <source>
        <dbReference type="ARBA" id="ARBA00022857"/>
    </source>
</evidence>
<comment type="similarity">
    <text evidence="17">Belongs to the NnrD/CARKD family.</text>
</comment>
<evidence type="ECO:0000256" key="1">
    <source>
        <dbReference type="ARBA" id="ARBA00000013"/>
    </source>
</evidence>
<dbReference type="Gene3D" id="3.40.50.10260">
    <property type="entry name" value="YjeF N-terminal domain"/>
    <property type="match status" value="1"/>
</dbReference>
<dbReference type="CDD" id="cd01171">
    <property type="entry name" value="YXKO-related"/>
    <property type="match status" value="1"/>
</dbReference>
<reference evidence="21 22" key="1">
    <citation type="submission" date="2018-08" db="EMBL/GenBank/DDBJ databases">
        <title>A genome reference for cultivated species of the human gut microbiota.</title>
        <authorList>
            <person name="Zou Y."/>
            <person name="Xue W."/>
            <person name="Luo G."/>
        </authorList>
    </citation>
    <scope>NUCLEOTIDE SEQUENCE [LARGE SCALE GENOMIC DNA]</scope>
    <source>
        <strain evidence="21 22">AF18-46</strain>
    </source>
</reference>
<keyword evidence="5 18" id="KW-0479">Metal-binding</keyword>
<dbReference type="PANTHER" id="PTHR12592:SF0">
    <property type="entry name" value="ATP-DEPENDENT (S)-NAD(P)H-HYDRATE DEHYDRATASE"/>
    <property type="match status" value="1"/>
</dbReference>
<dbReference type="Proteomes" id="UP000284731">
    <property type="component" value="Unassembled WGS sequence"/>
</dbReference>
<comment type="similarity">
    <text evidence="3 18">In the N-terminal section; belongs to the NnrE/AIBP family.</text>
</comment>
<feature type="binding site" evidence="17">
    <location>
        <position position="425"/>
    </location>
    <ligand>
        <name>AMP</name>
        <dbReference type="ChEBI" id="CHEBI:456215"/>
    </ligand>
</feature>
<gene>
    <name evidence="17" type="primary">nnrD</name>
    <name evidence="21" type="ORF">DWX20_06375</name>
</gene>
<dbReference type="NCBIfam" id="TIGR00196">
    <property type="entry name" value="yjeF_cterm"/>
    <property type="match status" value="1"/>
</dbReference>
<evidence type="ECO:0000256" key="15">
    <source>
        <dbReference type="ARBA" id="ARBA00048238"/>
    </source>
</evidence>
<dbReference type="GO" id="GO:0052856">
    <property type="term" value="F:NAD(P)HX epimerase activity"/>
    <property type="evidence" value="ECO:0007669"/>
    <property type="project" value="UniProtKB-EC"/>
</dbReference>
<dbReference type="SUPFAM" id="SSF64153">
    <property type="entry name" value="YjeF N-terminal domain-like"/>
    <property type="match status" value="1"/>
</dbReference>
<proteinExistence type="inferred from homology"/>
<dbReference type="PANTHER" id="PTHR12592">
    <property type="entry name" value="ATP-DEPENDENT (S)-NAD(P)H-HYDRATE DEHYDRATASE FAMILY MEMBER"/>
    <property type="match status" value="1"/>
</dbReference>
<feature type="binding site" evidence="17">
    <location>
        <position position="426"/>
    </location>
    <ligand>
        <name>(6S)-NADPHX</name>
        <dbReference type="ChEBI" id="CHEBI:64076"/>
    </ligand>
</feature>
<comment type="catalytic activity">
    <reaction evidence="15 17 18">
        <text>(6S)-NADHX + ADP = AMP + phosphate + NADH + H(+)</text>
        <dbReference type="Rhea" id="RHEA:32223"/>
        <dbReference type="ChEBI" id="CHEBI:15378"/>
        <dbReference type="ChEBI" id="CHEBI:43474"/>
        <dbReference type="ChEBI" id="CHEBI:57945"/>
        <dbReference type="ChEBI" id="CHEBI:64074"/>
        <dbReference type="ChEBI" id="CHEBI:456215"/>
        <dbReference type="ChEBI" id="CHEBI:456216"/>
        <dbReference type="EC" id="4.2.1.136"/>
    </reaction>
</comment>
<dbReference type="GO" id="GO:0052855">
    <property type="term" value="F:ADP-dependent NAD(P)H-hydrate dehydratase activity"/>
    <property type="evidence" value="ECO:0007669"/>
    <property type="project" value="UniProtKB-UniRule"/>
</dbReference>
<comment type="caution">
    <text evidence="21">The sequence shown here is derived from an EMBL/GenBank/DDBJ whole genome shotgun (WGS) entry which is preliminary data.</text>
</comment>
<evidence type="ECO:0000256" key="13">
    <source>
        <dbReference type="ARBA" id="ARBA00023268"/>
    </source>
</evidence>
<evidence type="ECO:0000256" key="18">
    <source>
        <dbReference type="PIRNR" id="PIRNR017184"/>
    </source>
</evidence>
<dbReference type="Pfam" id="PF01256">
    <property type="entry name" value="Carb_kinase"/>
    <property type="match status" value="1"/>
</dbReference>
<feature type="binding site" evidence="17">
    <location>
        <position position="359"/>
    </location>
    <ligand>
        <name>(6S)-NADPHX</name>
        <dbReference type="ChEBI" id="CHEBI:64076"/>
    </ligand>
</feature>
<dbReference type="GO" id="GO:0046872">
    <property type="term" value="F:metal ion binding"/>
    <property type="evidence" value="ECO:0007669"/>
    <property type="project" value="UniProtKB-UniRule"/>
</dbReference>
<dbReference type="PROSITE" id="PS51383">
    <property type="entry name" value="YJEF_C_3"/>
    <property type="match status" value="1"/>
</dbReference>
<dbReference type="GO" id="GO:0110051">
    <property type="term" value="P:metabolite repair"/>
    <property type="evidence" value="ECO:0007669"/>
    <property type="project" value="TreeGrafter"/>
</dbReference>
<comment type="function">
    <text evidence="17">Catalyzes the dehydration of the S-form of NAD(P)HX at the expense of ADP, which is converted to AMP. Together with NAD(P)HX epimerase, which catalyzes the epimerization of the S- and R-forms, the enzyme allows the repair of both epimers of NAD(P)HX, a damaged form of NAD(P)H that is a result of enzymatic or heat-dependent hydration.</text>
</comment>
<dbReference type="SUPFAM" id="SSF53613">
    <property type="entry name" value="Ribokinase-like"/>
    <property type="match status" value="1"/>
</dbReference>
<evidence type="ECO:0000256" key="7">
    <source>
        <dbReference type="ARBA" id="ARBA00022840"/>
    </source>
</evidence>
<dbReference type="HAMAP" id="MF_01965">
    <property type="entry name" value="NADHX_dehydratase"/>
    <property type="match status" value="1"/>
</dbReference>
<dbReference type="InterPro" id="IPR029056">
    <property type="entry name" value="Ribokinase-like"/>
</dbReference>
<organism evidence="21 22">
    <name type="scientific">Solobacterium moorei</name>
    <dbReference type="NCBI Taxonomy" id="102148"/>
    <lineage>
        <taxon>Bacteria</taxon>
        <taxon>Bacillati</taxon>
        <taxon>Bacillota</taxon>
        <taxon>Erysipelotrichia</taxon>
        <taxon>Erysipelotrichales</taxon>
        <taxon>Erysipelotrichaceae</taxon>
        <taxon>Solobacterium</taxon>
    </lineage>
</organism>
<keyword evidence="12 17" id="KW-0456">Lyase</keyword>
<keyword evidence="8 17" id="KW-0521">NADP</keyword>
<evidence type="ECO:0000259" key="20">
    <source>
        <dbReference type="PROSITE" id="PS51385"/>
    </source>
</evidence>
<evidence type="ECO:0000256" key="6">
    <source>
        <dbReference type="ARBA" id="ARBA00022741"/>
    </source>
</evidence>
<feature type="domain" description="YjeF N-terminal" evidence="20">
    <location>
        <begin position="3"/>
        <end position="203"/>
    </location>
</feature>
<dbReference type="RefSeq" id="WP_118764889.1">
    <property type="nucleotide sequence ID" value="NZ_CABJCF010000002.1"/>
</dbReference>
<keyword evidence="10 17" id="KW-0520">NAD</keyword>
<evidence type="ECO:0000313" key="21">
    <source>
        <dbReference type="EMBL" id="RGT56426.1"/>
    </source>
</evidence>
<dbReference type="GO" id="GO:0005524">
    <property type="term" value="F:ATP binding"/>
    <property type="evidence" value="ECO:0007669"/>
    <property type="project" value="UniProtKB-UniRule"/>
</dbReference>
<dbReference type="EMBL" id="QRWX01000002">
    <property type="protein sequence ID" value="RGT56426.1"/>
    <property type="molecule type" value="Genomic_DNA"/>
</dbReference>
<evidence type="ECO:0000256" key="2">
    <source>
        <dbReference type="ARBA" id="ARBA00000909"/>
    </source>
</evidence>
<comment type="function">
    <text evidence="14 18">Bifunctional enzyme that catalyzes the epimerization of the S- and R-forms of NAD(P)HX and the dehydration of the S-form of NAD(P)HX at the expense of ADP, which is converted to AMP. This allows the repair of both epimers of NAD(P)HX, a damaged form of NAD(P)H that is a result of enzymatic or heat-dependent hydration.</text>
</comment>
<feature type="binding site" evidence="17">
    <location>
        <position position="244"/>
    </location>
    <ligand>
        <name>(6S)-NADPHX</name>
        <dbReference type="ChEBI" id="CHEBI:64076"/>
    </ligand>
</feature>
<dbReference type="AlphaFoldDB" id="A0A412PFK7"/>
<keyword evidence="11 18" id="KW-0413">Isomerase</keyword>
<dbReference type="Gene3D" id="3.40.1190.20">
    <property type="match status" value="1"/>
</dbReference>
<dbReference type="Pfam" id="PF03853">
    <property type="entry name" value="YjeF_N"/>
    <property type="match status" value="1"/>
</dbReference>
<evidence type="ECO:0000256" key="5">
    <source>
        <dbReference type="ARBA" id="ARBA00022723"/>
    </source>
</evidence>
<evidence type="ECO:0000259" key="19">
    <source>
        <dbReference type="PROSITE" id="PS51383"/>
    </source>
</evidence>
<accession>A0A412PFK7</accession>
<evidence type="ECO:0000256" key="14">
    <source>
        <dbReference type="ARBA" id="ARBA00025153"/>
    </source>
</evidence>
<evidence type="ECO:0000256" key="3">
    <source>
        <dbReference type="ARBA" id="ARBA00006001"/>
    </source>
</evidence>
<dbReference type="InterPro" id="IPR030677">
    <property type="entry name" value="Nnr"/>
</dbReference>
<comment type="cofactor">
    <cofactor evidence="18">
        <name>K(+)</name>
        <dbReference type="ChEBI" id="CHEBI:29103"/>
    </cofactor>
    <text evidence="18">Binds 1 potassium ion per subunit.</text>
</comment>
<comment type="catalytic activity">
    <reaction evidence="2 18">
        <text>(6R)-NADPHX = (6S)-NADPHX</text>
        <dbReference type="Rhea" id="RHEA:32227"/>
        <dbReference type="ChEBI" id="CHEBI:64076"/>
        <dbReference type="ChEBI" id="CHEBI:64077"/>
        <dbReference type="EC" id="5.1.99.6"/>
    </reaction>
</comment>
<name>A0A412PFK7_9FIRM</name>
<keyword evidence="13" id="KW-0511">Multifunctional enzyme</keyword>
<dbReference type="InterPro" id="IPR004443">
    <property type="entry name" value="YjeF_N_dom"/>
</dbReference>
<keyword evidence="9 18" id="KW-0630">Potassium</keyword>
<evidence type="ECO:0000256" key="16">
    <source>
        <dbReference type="ARBA" id="ARBA00049209"/>
    </source>
</evidence>
<comment type="catalytic activity">
    <reaction evidence="1 18">
        <text>(6R)-NADHX = (6S)-NADHX</text>
        <dbReference type="Rhea" id="RHEA:32215"/>
        <dbReference type="ChEBI" id="CHEBI:64074"/>
        <dbReference type="ChEBI" id="CHEBI:64075"/>
        <dbReference type="EC" id="5.1.99.6"/>
    </reaction>
</comment>
<feature type="binding site" evidence="17">
    <location>
        <begin position="396"/>
        <end position="400"/>
    </location>
    <ligand>
        <name>AMP</name>
        <dbReference type="ChEBI" id="CHEBI:456215"/>
    </ligand>
</feature>
<feature type="domain" description="YjeF C-terminal" evidence="19">
    <location>
        <begin position="209"/>
        <end position="487"/>
    </location>
</feature>
<dbReference type="InterPro" id="IPR036652">
    <property type="entry name" value="YjeF_N_dom_sf"/>
</dbReference>
<dbReference type="InterPro" id="IPR000631">
    <property type="entry name" value="CARKD"/>
</dbReference>
<evidence type="ECO:0000256" key="12">
    <source>
        <dbReference type="ARBA" id="ARBA00023239"/>
    </source>
</evidence>
<evidence type="ECO:0000256" key="10">
    <source>
        <dbReference type="ARBA" id="ARBA00023027"/>
    </source>
</evidence>
<keyword evidence="7 17" id="KW-0067">ATP-binding</keyword>
<dbReference type="GO" id="GO:0046496">
    <property type="term" value="P:nicotinamide nucleotide metabolic process"/>
    <property type="evidence" value="ECO:0007669"/>
    <property type="project" value="UniProtKB-UniRule"/>
</dbReference>
<evidence type="ECO:0000256" key="17">
    <source>
        <dbReference type="HAMAP-Rule" id="MF_01965"/>
    </source>
</evidence>
<evidence type="ECO:0000256" key="4">
    <source>
        <dbReference type="ARBA" id="ARBA00009524"/>
    </source>
</evidence>
<dbReference type="EC" id="4.2.1.136" evidence="17"/>
<keyword evidence="6 17" id="KW-0547">Nucleotide-binding</keyword>
<evidence type="ECO:0000256" key="11">
    <source>
        <dbReference type="ARBA" id="ARBA00023235"/>
    </source>
</evidence>
<evidence type="ECO:0000256" key="9">
    <source>
        <dbReference type="ARBA" id="ARBA00022958"/>
    </source>
</evidence>
<feature type="binding site" evidence="17">
    <location>
        <position position="308"/>
    </location>
    <ligand>
        <name>(6S)-NADPHX</name>
        <dbReference type="ChEBI" id="CHEBI:64076"/>
    </ligand>
</feature>
<evidence type="ECO:0000313" key="22">
    <source>
        <dbReference type="Proteomes" id="UP000284731"/>
    </source>
</evidence>
<comment type="catalytic activity">
    <reaction evidence="16 17 18">
        <text>(6S)-NADPHX + ADP = AMP + phosphate + NADPH + H(+)</text>
        <dbReference type="Rhea" id="RHEA:32235"/>
        <dbReference type="ChEBI" id="CHEBI:15378"/>
        <dbReference type="ChEBI" id="CHEBI:43474"/>
        <dbReference type="ChEBI" id="CHEBI:57783"/>
        <dbReference type="ChEBI" id="CHEBI:64076"/>
        <dbReference type="ChEBI" id="CHEBI:456215"/>
        <dbReference type="ChEBI" id="CHEBI:456216"/>
        <dbReference type="EC" id="4.2.1.136"/>
    </reaction>
</comment>
<protein>
    <recommendedName>
        <fullName evidence="17">ADP-dependent (S)-NAD(P)H-hydrate dehydratase</fullName>
        <ecNumber evidence="17">4.2.1.136</ecNumber>
    </recommendedName>
    <alternativeName>
        <fullName evidence="17">ADP-dependent NAD(P)HX dehydratase</fullName>
    </alternativeName>
</protein>
<sequence>MIVSRKEMLEIEEKSGLSSFELINLVGKKLATHLLPYLEVNSNILILSGNGNNGADSFALISNLKQFHINLILVSGLPKNSDAMKLYKQVPSSIIQPLSSLDTCLKNCDVIIDGIFGFGYHGKLTDEIRAVFKQIQNAKKPIYSIDINSGAECDSAMHDSFALHSAVTFALDCYKPFHILQKYHHLFDQLELVSLDIPHPKQSSFMEMNQTLFFQNLTKRKETAHKGSCGKILLVGGSYGMAGAISLNITGAKALGFPYIEVGCIDGIYPIVATKHTTPVFHPFSAHNIEQQLTPTIEHVSAAAFGSGVTQMYEKEACLDLMIQNCHAPLILDAEGIRMLRYNTWKLRFAKSPIILTPHIGEFADLFHLEKEEVMRNPLHYALKYAKELKVYIVLKSAHTIIATPNEQCYINQTGNEALAQAGSGDLLTGMLTALLAYHCDIFTSLRMGVWLHGHIADKLVEHHSKMHMNLEDYPGAVDQFFYENGY</sequence>